<evidence type="ECO:0000313" key="2">
    <source>
        <dbReference type="EMBL" id="CAK0822774.1"/>
    </source>
</evidence>
<dbReference type="Proteomes" id="UP001189429">
    <property type="component" value="Unassembled WGS sequence"/>
</dbReference>
<keyword evidence="3" id="KW-1185">Reference proteome</keyword>
<name>A0ABN9RTX6_9DINO</name>
<evidence type="ECO:0000256" key="1">
    <source>
        <dbReference type="SAM" id="MobiDB-lite"/>
    </source>
</evidence>
<gene>
    <name evidence="2" type="ORF">PCOR1329_LOCUS23704</name>
</gene>
<feature type="non-terminal residue" evidence="2">
    <location>
        <position position="148"/>
    </location>
</feature>
<comment type="caution">
    <text evidence="2">The sequence shown here is derived from an EMBL/GenBank/DDBJ whole genome shotgun (WGS) entry which is preliminary data.</text>
</comment>
<evidence type="ECO:0000313" key="3">
    <source>
        <dbReference type="Proteomes" id="UP001189429"/>
    </source>
</evidence>
<accession>A0ABN9RTX6</accession>
<dbReference type="EMBL" id="CAUYUJ010008068">
    <property type="protein sequence ID" value="CAK0822774.1"/>
    <property type="molecule type" value="Genomic_DNA"/>
</dbReference>
<evidence type="ECO:0008006" key="4">
    <source>
        <dbReference type="Google" id="ProtNLM"/>
    </source>
</evidence>
<reference evidence="2" key="1">
    <citation type="submission" date="2023-10" db="EMBL/GenBank/DDBJ databases">
        <authorList>
            <person name="Chen Y."/>
            <person name="Shah S."/>
            <person name="Dougan E. K."/>
            <person name="Thang M."/>
            <person name="Chan C."/>
        </authorList>
    </citation>
    <scope>NUCLEOTIDE SEQUENCE [LARGE SCALE GENOMIC DNA]</scope>
</reference>
<organism evidence="2 3">
    <name type="scientific">Prorocentrum cordatum</name>
    <dbReference type="NCBI Taxonomy" id="2364126"/>
    <lineage>
        <taxon>Eukaryota</taxon>
        <taxon>Sar</taxon>
        <taxon>Alveolata</taxon>
        <taxon>Dinophyceae</taxon>
        <taxon>Prorocentrales</taxon>
        <taxon>Prorocentraceae</taxon>
        <taxon>Prorocentrum</taxon>
    </lineage>
</organism>
<proteinExistence type="predicted"/>
<protein>
    <recommendedName>
        <fullName evidence="4">Tubulin-specific chaperone A</fullName>
    </recommendedName>
</protein>
<feature type="region of interest" description="Disordered" evidence="1">
    <location>
        <begin position="122"/>
        <end position="148"/>
    </location>
</feature>
<sequence>MAAPAAKKDLSVYEVYQALGLNAKQRERLKTFQRLSHLTGISGENNASEQLASLVLSEKADNIVSAREKVAGLLQVAKPLQAEAQYLLDHPEEAEMHRGNEAELAALRDELLQLCRELEARAGEPEPMKTPQAGGAERLPAVAAAASP</sequence>